<organism evidence="5 6">
    <name type="scientific">Zobellella taiwanensis</name>
    <dbReference type="NCBI Taxonomy" id="347535"/>
    <lineage>
        <taxon>Bacteria</taxon>
        <taxon>Pseudomonadati</taxon>
        <taxon>Pseudomonadota</taxon>
        <taxon>Gammaproteobacteria</taxon>
        <taxon>Aeromonadales</taxon>
        <taxon>Aeromonadaceae</taxon>
        <taxon>Zobellella</taxon>
    </lineage>
</organism>
<feature type="domain" description="GGDEF" evidence="4">
    <location>
        <begin position="466"/>
        <end position="599"/>
    </location>
</feature>
<dbReference type="InterPro" id="IPR029787">
    <property type="entry name" value="Nucleotide_cyclase"/>
</dbReference>
<dbReference type="SMART" id="SM00052">
    <property type="entry name" value="EAL"/>
    <property type="match status" value="1"/>
</dbReference>
<evidence type="ECO:0000259" key="3">
    <source>
        <dbReference type="PROSITE" id="PS50883"/>
    </source>
</evidence>
<dbReference type="PANTHER" id="PTHR33121">
    <property type="entry name" value="CYCLIC DI-GMP PHOSPHODIESTERASE PDEF"/>
    <property type="match status" value="1"/>
</dbReference>
<reference evidence="5 6" key="1">
    <citation type="submission" date="2018-03" db="EMBL/GenBank/DDBJ databases">
        <title>The draft genome of Zobellella taiwanensis JCM 13381.</title>
        <authorList>
            <person name="Liu L."/>
            <person name="Li L."/>
            <person name="Wang T."/>
            <person name="Zhang X."/>
            <person name="Liang L."/>
        </authorList>
    </citation>
    <scope>NUCLEOTIDE SEQUENCE [LARGE SCALE GENOMIC DNA]</scope>
    <source>
        <strain evidence="5 6">JCM 13381</strain>
    </source>
</reference>
<dbReference type="EMBL" id="PXYH01000029">
    <property type="protein sequence ID" value="PSJ37213.1"/>
    <property type="molecule type" value="Genomic_DNA"/>
</dbReference>
<dbReference type="SUPFAM" id="SSF141868">
    <property type="entry name" value="EAL domain-like"/>
    <property type="match status" value="1"/>
</dbReference>
<dbReference type="SUPFAM" id="SSF55073">
    <property type="entry name" value="Nucleotide cyclase"/>
    <property type="match status" value="1"/>
</dbReference>
<dbReference type="NCBIfam" id="TIGR00254">
    <property type="entry name" value="GGDEF"/>
    <property type="match status" value="1"/>
</dbReference>
<comment type="caution">
    <text evidence="5">The sequence shown here is derived from an EMBL/GenBank/DDBJ whole genome shotgun (WGS) entry which is preliminary data.</text>
</comment>
<dbReference type="GO" id="GO:0071111">
    <property type="term" value="F:cyclic-guanylate-specific phosphodiesterase activity"/>
    <property type="evidence" value="ECO:0007669"/>
    <property type="project" value="InterPro"/>
</dbReference>
<dbReference type="FunFam" id="3.30.70.270:FF:000001">
    <property type="entry name" value="Diguanylate cyclase domain protein"/>
    <property type="match status" value="1"/>
</dbReference>
<dbReference type="CDD" id="cd01949">
    <property type="entry name" value="GGDEF"/>
    <property type="match status" value="1"/>
</dbReference>
<dbReference type="InterPro" id="IPR035919">
    <property type="entry name" value="EAL_sf"/>
</dbReference>
<dbReference type="RefSeq" id="WP_106454663.1">
    <property type="nucleotide sequence ID" value="NZ_PXYH01000029.1"/>
</dbReference>
<dbReference type="Proteomes" id="UP000242181">
    <property type="component" value="Unassembled WGS sequence"/>
</dbReference>
<evidence type="ECO:0000256" key="2">
    <source>
        <dbReference type="SAM" id="Phobius"/>
    </source>
</evidence>
<dbReference type="Gene3D" id="3.20.20.450">
    <property type="entry name" value="EAL domain"/>
    <property type="match status" value="1"/>
</dbReference>
<keyword evidence="2" id="KW-0812">Transmembrane</keyword>
<evidence type="ECO:0000259" key="4">
    <source>
        <dbReference type="PROSITE" id="PS50887"/>
    </source>
</evidence>
<dbReference type="PANTHER" id="PTHR33121:SF71">
    <property type="entry name" value="OXYGEN SENSOR PROTEIN DOSP"/>
    <property type="match status" value="1"/>
</dbReference>
<dbReference type="InterPro" id="IPR000160">
    <property type="entry name" value="GGDEF_dom"/>
</dbReference>
<dbReference type="Pfam" id="PF00563">
    <property type="entry name" value="EAL"/>
    <property type="match status" value="1"/>
</dbReference>
<protein>
    <submittedName>
        <fullName evidence="5">GGDEF-domain containing protein</fullName>
    </submittedName>
</protein>
<dbReference type="Gene3D" id="3.30.450.290">
    <property type="match status" value="1"/>
</dbReference>
<dbReference type="PROSITE" id="PS50883">
    <property type="entry name" value="EAL"/>
    <property type="match status" value="1"/>
</dbReference>
<name>A0A2P7QGZ8_9GAMM</name>
<evidence type="ECO:0000313" key="5">
    <source>
        <dbReference type="EMBL" id="PSJ37213.1"/>
    </source>
</evidence>
<dbReference type="Gene3D" id="3.30.70.270">
    <property type="match status" value="1"/>
</dbReference>
<accession>A0A2P7QGZ8</accession>
<feature type="domain" description="EAL" evidence="3">
    <location>
        <begin position="609"/>
        <end position="859"/>
    </location>
</feature>
<feature type="transmembrane region" description="Helical" evidence="2">
    <location>
        <begin position="12"/>
        <end position="31"/>
    </location>
</feature>
<keyword evidence="2" id="KW-1133">Transmembrane helix</keyword>
<gene>
    <name evidence="5" type="ORF">C7I36_15890</name>
</gene>
<keyword evidence="2" id="KW-0472">Membrane</keyword>
<dbReference type="InterPro" id="IPR050706">
    <property type="entry name" value="Cyclic-di-GMP_PDE-like"/>
</dbReference>
<dbReference type="InterPro" id="IPR043128">
    <property type="entry name" value="Rev_trsase/Diguanyl_cyclase"/>
</dbReference>
<dbReference type="OrthoDB" id="9816034at2"/>
<sequence length="864" mass="97993">MAGRPTTIRRYLLNRTLLFSIIGFLLLLLVANQAYQSSIRENARQVAASVAQNTFNSMYLIMSQGWTRAQLESFLHQLENGRQGDSFRIGLYRGQLVNERFGNIAQAEPDQVLRRVLDSGTIAAFDRGEHLRYLYPLNASENCLACHTNARIGDTLGVIEVEQDLSSQLQLANRNLLYYLLLLSPLPLLFAFWAVRRVSLHINDSVLHLSRSIEQVQSLSDLSRMGEDRRQFRFCEMNSIFGQVEQLADKLRNIAVDKDLLEFEIRLLEKFVITSEVVRDWREYVNVLMLDINRVLDIYTMFSIFKVDDELFDLEIFWLHPPSPRTRAMMEKAVLARLRSQDSFFSHSEFKLHHNLVQGGGEVIIELDHKDIELQTKSLLVETPKIGGIVGIGVQADIVKDKTKVLVLESILSTLLNVVGSVKAIYKYTRDLEYYATRDPLTNLYNQRMFWELLDYELDRSRRHDYPVAMLLLDLDNFKSVNDGYGHACGDRLLTELSLLLKQQLGNGDVLARYGGDEFVIVLPEAGLERAGEVSERVLRALDAFEMEHDGSMLKTTCSIGVGIYPDHADNAKELFMFVDNLMYRAKAQGKNRVSLPKEQDVADIFRDMSEKTQLVNQAIEQRTLLPVFQPILPGRGGEPMAVEVLSRIRLADDSLMNAGEFIEIAESMGKVHLLDYIVMEKAFAQVRDTGYGGLLFINLSPRAVLVNDFLARVNGLVAQYRMVPERVVFEITERDTVKSMALLEKFIRALKDAGFMLAIDDFGSGFSSFHYLKHLPIDFVKIEGEFIANMANDSRDMAFVSSITQLAHQLEVKTVAEYVETAEVLALVRAIGIDYAQGYHVGRPTPELASLVEGSYETISCDD</sequence>
<evidence type="ECO:0000313" key="6">
    <source>
        <dbReference type="Proteomes" id="UP000242181"/>
    </source>
</evidence>
<dbReference type="AlphaFoldDB" id="A0A2P7QGZ8"/>
<dbReference type="Pfam" id="PF00990">
    <property type="entry name" value="GGDEF"/>
    <property type="match status" value="1"/>
</dbReference>
<dbReference type="CDD" id="cd01948">
    <property type="entry name" value="EAL"/>
    <property type="match status" value="1"/>
</dbReference>
<evidence type="ECO:0000256" key="1">
    <source>
        <dbReference type="ARBA" id="ARBA00001946"/>
    </source>
</evidence>
<keyword evidence="6" id="KW-1185">Reference proteome</keyword>
<dbReference type="InterPro" id="IPR001633">
    <property type="entry name" value="EAL_dom"/>
</dbReference>
<dbReference type="SMART" id="SM00267">
    <property type="entry name" value="GGDEF"/>
    <property type="match status" value="1"/>
</dbReference>
<comment type="cofactor">
    <cofactor evidence="1">
        <name>Mg(2+)</name>
        <dbReference type="ChEBI" id="CHEBI:18420"/>
    </cofactor>
</comment>
<proteinExistence type="predicted"/>
<dbReference type="PROSITE" id="PS50887">
    <property type="entry name" value="GGDEF"/>
    <property type="match status" value="1"/>
</dbReference>